<dbReference type="Proteomes" id="UP000189703">
    <property type="component" value="Unplaced"/>
</dbReference>
<evidence type="ECO:0000313" key="2">
    <source>
        <dbReference type="RefSeq" id="XP_010246705.1"/>
    </source>
</evidence>
<dbReference type="KEGG" id="nnu:104589924"/>
<dbReference type="PANTHER" id="PTHR33067">
    <property type="entry name" value="RNA-DIRECTED DNA POLYMERASE-RELATED"/>
    <property type="match status" value="1"/>
</dbReference>
<dbReference type="InParanoid" id="A0A1U7ZF93"/>
<accession>A0A1U7ZF93</accession>
<dbReference type="CDD" id="cd00303">
    <property type="entry name" value="retropepsin_like"/>
    <property type="match status" value="1"/>
</dbReference>
<dbReference type="OMA" id="EASINVM"/>
<dbReference type="InterPro" id="IPR021109">
    <property type="entry name" value="Peptidase_aspartic_dom_sf"/>
</dbReference>
<dbReference type="eggNOG" id="KOG0017">
    <property type="taxonomic scope" value="Eukaryota"/>
</dbReference>
<dbReference type="GeneID" id="104589924"/>
<dbReference type="RefSeq" id="XP_010246705.1">
    <property type="nucleotide sequence ID" value="XM_010248403.1"/>
</dbReference>
<evidence type="ECO:0000313" key="1">
    <source>
        <dbReference type="Proteomes" id="UP000189703"/>
    </source>
</evidence>
<name>A0A1U7ZF93_NELNU</name>
<dbReference type="PANTHER" id="PTHR33067:SF15">
    <property type="entry name" value="RNA-DIRECTED DNA POLYMERASE"/>
    <property type="match status" value="1"/>
</dbReference>
<dbReference type="OrthoDB" id="1434404at2759"/>
<gene>
    <name evidence="2" type="primary">LOC104589924</name>
</gene>
<keyword evidence="1" id="KW-1185">Reference proteome</keyword>
<sequence>MDRSMIDAANGCVLVIKTPTQARELIANMAANAQQFGNRQESIPRRVDEEEQEKDILETFRKVEVNIPLLDAVKQVPRYAKFLKELCTTKKKLKGNVKIERAMLDLEASINVMPHSIYTTLNLGPLKETRVILQLADRSTTYPKGVLEDVLVQVNDLVFPVDFYVIDMEEDNSSNSTPILLGSPFLKTSKTKIDVHKGTLTMEFDDEIINFNIYDAMKYPSDDNPIYSIDVIDSLAQEVFELGGKEGFGISITKHPEEEELILNSKLQETVATLNDSLELQQSGNVPYIPLPISNERPLPSILQAPIPDLYPPMMVERGEHRKLQLQKLEDLVYDD</sequence>
<dbReference type="AlphaFoldDB" id="A0A1U7ZF93"/>
<protein>
    <submittedName>
        <fullName evidence="2">Uncharacterized protein LOC104589924</fullName>
    </submittedName>
</protein>
<dbReference type="Gene3D" id="2.40.70.10">
    <property type="entry name" value="Acid Proteases"/>
    <property type="match status" value="1"/>
</dbReference>
<organism evidence="1 2">
    <name type="scientific">Nelumbo nucifera</name>
    <name type="common">Sacred lotus</name>
    <dbReference type="NCBI Taxonomy" id="4432"/>
    <lineage>
        <taxon>Eukaryota</taxon>
        <taxon>Viridiplantae</taxon>
        <taxon>Streptophyta</taxon>
        <taxon>Embryophyta</taxon>
        <taxon>Tracheophyta</taxon>
        <taxon>Spermatophyta</taxon>
        <taxon>Magnoliopsida</taxon>
        <taxon>Proteales</taxon>
        <taxon>Nelumbonaceae</taxon>
        <taxon>Nelumbo</taxon>
    </lineage>
</organism>
<reference evidence="2" key="1">
    <citation type="submission" date="2025-08" db="UniProtKB">
        <authorList>
            <consortium name="RefSeq"/>
        </authorList>
    </citation>
    <scope>IDENTIFICATION</scope>
</reference>
<proteinExistence type="predicted"/>